<gene>
    <name evidence="5" type="ORF">QYE76_001839</name>
</gene>
<feature type="compositionally biased region" description="Basic and acidic residues" evidence="3">
    <location>
        <begin position="58"/>
        <end position="69"/>
    </location>
</feature>
<proteinExistence type="predicted"/>
<dbReference type="AlphaFoldDB" id="A0AAD8RLX5"/>
<evidence type="ECO:0000313" key="6">
    <source>
        <dbReference type="Proteomes" id="UP001231189"/>
    </source>
</evidence>
<dbReference type="GO" id="GO:0046872">
    <property type="term" value="F:metal ion binding"/>
    <property type="evidence" value="ECO:0007669"/>
    <property type="project" value="UniProtKB-KW"/>
</dbReference>
<organism evidence="5 6">
    <name type="scientific">Lolium multiflorum</name>
    <name type="common">Italian ryegrass</name>
    <name type="synonym">Lolium perenne subsp. multiflorum</name>
    <dbReference type="NCBI Taxonomy" id="4521"/>
    <lineage>
        <taxon>Eukaryota</taxon>
        <taxon>Viridiplantae</taxon>
        <taxon>Streptophyta</taxon>
        <taxon>Embryophyta</taxon>
        <taxon>Tracheophyta</taxon>
        <taxon>Spermatophyta</taxon>
        <taxon>Magnoliopsida</taxon>
        <taxon>Liliopsida</taxon>
        <taxon>Poales</taxon>
        <taxon>Poaceae</taxon>
        <taxon>BOP clade</taxon>
        <taxon>Pooideae</taxon>
        <taxon>Poodae</taxon>
        <taxon>Poeae</taxon>
        <taxon>Poeae Chloroplast Group 2 (Poeae type)</taxon>
        <taxon>Loliodinae</taxon>
        <taxon>Loliinae</taxon>
        <taxon>Lolium</taxon>
    </lineage>
</organism>
<name>A0AAD8RLX5_LOLMU</name>
<keyword evidence="2" id="KW-0479">Metal-binding</keyword>
<protein>
    <recommendedName>
        <fullName evidence="4">DDE Tnp4 domain-containing protein</fullName>
    </recommendedName>
</protein>
<dbReference type="EMBL" id="JAUUTY010000005">
    <property type="protein sequence ID" value="KAK1627524.1"/>
    <property type="molecule type" value="Genomic_DNA"/>
</dbReference>
<reference evidence="5" key="1">
    <citation type="submission" date="2023-07" db="EMBL/GenBank/DDBJ databases">
        <title>A chromosome-level genome assembly of Lolium multiflorum.</title>
        <authorList>
            <person name="Chen Y."/>
            <person name="Copetti D."/>
            <person name="Kolliker R."/>
            <person name="Studer B."/>
        </authorList>
    </citation>
    <scope>NUCLEOTIDE SEQUENCE</scope>
    <source>
        <strain evidence="5">02402/16</strain>
        <tissue evidence="5">Leaf</tissue>
    </source>
</reference>
<keyword evidence="6" id="KW-1185">Reference proteome</keyword>
<feature type="domain" description="DDE Tnp4" evidence="4">
    <location>
        <begin position="100"/>
        <end position="192"/>
    </location>
</feature>
<feature type="region of interest" description="Disordered" evidence="3">
    <location>
        <begin position="48"/>
        <end position="82"/>
    </location>
</feature>
<evidence type="ECO:0000256" key="3">
    <source>
        <dbReference type="SAM" id="MobiDB-lite"/>
    </source>
</evidence>
<evidence type="ECO:0000256" key="1">
    <source>
        <dbReference type="ARBA" id="ARBA00001968"/>
    </source>
</evidence>
<evidence type="ECO:0000313" key="5">
    <source>
        <dbReference type="EMBL" id="KAK1627524.1"/>
    </source>
</evidence>
<sequence length="242" mass="26412">MADLGVTNLVLGCEVDEASTAPLLARFAGERRHRGLCVQASISPARASQASSAAGEISKSRSGDRETARVDPAGAESGSRAVKRWEQMPPSVVVGGQAATMEGSAHDASILSGSLSMPDGLQIPEGKFYLGDDVYACRSGILPPLRKTRYHLNEFTASNRPKNVKTLFKLRHSRLRVTIEKAFASLKNKFKVGGEDDFFEEVVTFDEVETGHGVEADDNEVWKEKRLGWANTMWEARCHTTM</sequence>
<comment type="cofactor">
    <cofactor evidence="1">
        <name>a divalent metal cation</name>
        <dbReference type="ChEBI" id="CHEBI:60240"/>
    </cofactor>
</comment>
<evidence type="ECO:0000256" key="2">
    <source>
        <dbReference type="ARBA" id="ARBA00022723"/>
    </source>
</evidence>
<dbReference type="Proteomes" id="UP001231189">
    <property type="component" value="Unassembled WGS sequence"/>
</dbReference>
<dbReference type="InterPro" id="IPR027806">
    <property type="entry name" value="HARBI1_dom"/>
</dbReference>
<accession>A0AAD8RLX5</accession>
<dbReference type="Pfam" id="PF13359">
    <property type="entry name" value="DDE_Tnp_4"/>
    <property type="match status" value="1"/>
</dbReference>
<comment type="caution">
    <text evidence="5">The sequence shown here is derived from an EMBL/GenBank/DDBJ whole genome shotgun (WGS) entry which is preliminary data.</text>
</comment>
<evidence type="ECO:0000259" key="4">
    <source>
        <dbReference type="Pfam" id="PF13359"/>
    </source>
</evidence>